<dbReference type="EMBL" id="ABJB010320229">
    <property type="status" value="NOT_ANNOTATED_CDS"/>
    <property type="molecule type" value="Genomic_DNA"/>
</dbReference>
<name>B7P9Y7_IXOSC</name>
<accession>B7P9Y7</accession>
<proteinExistence type="predicted"/>
<organism>
    <name type="scientific">Ixodes scapularis</name>
    <name type="common">Black-legged tick</name>
    <name type="synonym">Deer tick</name>
    <dbReference type="NCBI Taxonomy" id="6945"/>
    <lineage>
        <taxon>Eukaryota</taxon>
        <taxon>Metazoa</taxon>
        <taxon>Ecdysozoa</taxon>
        <taxon>Arthropoda</taxon>
        <taxon>Chelicerata</taxon>
        <taxon>Arachnida</taxon>
        <taxon>Acari</taxon>
        <taxon>Parasitiformes</taxon>
        <taxon>Ixodida</taxon>
        <taxon>Ixodoidea</taxon>
        <taxon>Ixodidae</taxon>
        <taxon>Ixodinae</taxon>
        <taxon>Ixodes</taxon>
    </lineage>
</organism>
<protein>
    <submittedName>
        <fullName evidence="2 3">Uncharacterized protein</fullName>
    </submittedName>
</protein>
<dbReference type="InParanoid" id="B7P9Y7"/>
<reference evidence="3" key="2">
    <citation type="submission" date="2020-05" db="UniProtKB">
        <authorList>
            <consortium name="EnsemblMetazoa"/>
        </authorList>
    </citation>
    <scope>IDENTIFICATION</scope>
    <source>
        <strain evidence="3">wikel</strain>
    </source>
</reference>
<dbReference type="VEuPathDB" id="VectorBase:ISCI017320"/>
<dbReference type="PaxDb" id="6945-B7P9Y7"/>
<feature type="region of interest" description="Disordered" evidence="1">
    <location>
        <begin position="1"/>
        <end position="23"/>
    </location>
</feature>
<evidence type="ECO:0000313" key="3">
    <source>
        <dbReference type="EnsemblMetazoa" id="ISCW017320-PA"/>
    </source>
</evidence>
<sequence>MFANKGSQLKARKQPPRRPPPPMVRDLARVGGVPLGLARPLSRVLLGASPNRLRCEQGVARRNSRCKRAAAAAAGWGQAGRAEHGCLTDSFEPVLGGTAKLALKMLGAFPWLPTPPLCRRVAPESGSRRPGALPCPPFSAPFGRRSPAPTARTA</sequence>
<dbReference type="EnsemblMetazoa" id="ISCW017320-RA">
    <property type="protein sequence ID" value="ISCW017320-PA"/>
    <property type="gene ID" value="ISCW017320"/>
</dbReference>
<feature type="region of interest" description="Disordered" evidence="1">
    <location>
        <begin position="122"/>
        <end position="154"/>
    </location>
</feature>
<dbReference type="Proteomes" id="UP000001555">
    <property type="component" value="Unassembled WGS sequence"/>
</dbReference>
<evidence type="ECO:0000313" key="4">
    <source>
        <dbReference type="Proteomes" id="UP000001555"/>
    </source>
</evidence>
<dbReference type="VEuPathDB" id="VectorBase:ISCW017320"/>
<evidence type="ECO:0000256" key="1">
    <source>
        <dbReference type="SAM" id="MobiDB-lite"/>
    </source>
</evidence>
<keyword evidence="4" id="KW-1185">Reference proteome</keyword>
<reference evidence="2 4" key="1">
    <citation type="submission" date="2008-03" db="EMBL/GenBank/DDBJ databases">
        <title>Annotation of Ixodes scapularis.</title>
        <authorList>
            <consortium name="Ixodes scapularis Genome Project Consortium"/>
            <person name="Caler E."/>
            <person name="Hannick L.I."/>
            <person name="Bidwell S."/>
            <person name="Joardar V."/>
            <person name="Thiagarajan M."/>
            <person name="Amedeo P."/>
            <person name="Galinsky K.J."/>
            <person name="Schobel S."/>
            <person name="Inman J."/>
            <person name="Hostetler J."/>
            <person name="Miller J."/>
            <person name="Hammond M."/>
            <person name="Megy K."/>
            <person name="Lawson D."/>
            <person name="Kodira C."/>
            <person name="Sutton G."/>
            <person name="Meyer J."/>
            <person name="Hill C.A."/>
            <person name="Birren B."/>
            <person name="Nene V."/>
            <person name="Collins F."/>
            <person name="Alarcon-Chaidez F."/>
            <person name="Wikel S."/>
            <person name="Strausberg R."/>
        </authorList>
    </citation>
    <scope>NUCLEOTIDE SEQUENCE [LARGE SCALE GENOMIC DNA]</scope>
    <source>
        <strain evidence="4">Wikel</strain>
        <strain evidence="2">Wikel colony</strain>
    </source>
</reference>
<dbReference type="EMBL" id="DS668046">
    <property type="protein sequence ID" value="EEC03409.1"/>
    <property type="molecule type" value="Genomic_DNA"/>
</dbReference>
<evidence type="ECO:0000313" key="2">
    <source>
        <dbReference type="EMBL" id="EEC03409.1"/>
    </source>
</evidence>
<dbReference type="AlphaFoldDB" id="B7P9Y7"/>
<dbReference type="HOGENOM" id="CLU_1706211_0_0_1"/>
<gene>
    <name evidence="2" type="ORF">IscW_ISCW017320</name>
</gene>